<dbReference type="CDD" id="cd03768">
    <property type="entry name" value="SR_ResInv"/>
    <property type="match status" value="1"/>
</dbReference>
<dbReference type="PROSITE" id="PS00397">
    <property type="entry name" value="RECOMBINASES_1"/>
    <property type="match status" value="1"/>
</dbReference>
<dbReference type="Pfam" id="PF00239">
    <property type="entry name" value="Resolvase"/>
    <property type="match status" value="1"/>
</dbReference>
<dbReference type="GO" id="GO:0000150">
    <property type="term" value="F:DNA strand exchange activity"/>
    <property type="evidence" value="ECO:0007669"/>
    <property type="project" value="InterPro"/>
</dbReference>
<organism evidence="8 9">
    <name type="scientific">Methylomonas lenta</name>
    <dbReference type="NCBI Taxonomy" id="980561"/>
    <lineage>
        <taxon>Bacteria</taxon>
        <taxon>Pseudomonadati</taxon>
        <taxon>Pseudomonadota</taxon>
        <taxon>Gammaproteobacteria</taxon>
        <taxon>Methylococcales</taxon>
        <taxon>Methylococcaceae</taxon>
        <taxon>Methylomonas</taxon>
    </lineage>
</organism>
<dbReference type="PANTHER" id="PTHR30461">
    <property type="entry name" value="DNA-INVERTASE FROM LAMBDOID PROPHAGE"/>
    <property type="match status" value="1"/>
</dbReference>
<keyword evidence="3" id="KW-0238">DNA-binding</keyword>
<dbReference type="CDD" id="cd00569">
    <property type="entry name" value="HTH_Hin_like"/>
    <property type="match status" value="1"/>
</dbReference>
<evidence type="ECO:0000259" key="7">
    <source>
        <dbReference type="PROSITE" id="PS51736"/>
    </source>
</evidence>
<dbReference type="AlphaFoldDB" id="A0A177NTU1"/>
<dbReference type="STRING" id="980561.A1359_19315"/>
<dbReference type="Proteomes" id="UP000078476">
    <property type="component" value="Unassembled WGS sequence"/>
</dbReference>
<evidence type="ECO:0000256" key="2">
    <source>
        <dbReference type="ARBA" id="ARBA00022908"/>
    </source>
</evidence>
<dbReference type="InterPro" id="IPR006120">
    <property type="entry name" value="Resolvase_HTH_dom"/>
</dbReference>
<dbReference type="Gene3D" id="1.10.10.60">
    <property type="entry name" value="Homeodomain-like"/>
    <property type="match status" value="1"/>
</dbReference>
<evidence type="ECO:0000256" key="3">
    <source>
        <dbReference type="ARBA" id="ARBA00023125"/>
    </source>
</evidence>
<dbReference type="Pfam" id="PF02796">
    <property type="entry name" value="HTH_7"/>
    <property type="match status" value="1"/>
</dbReference>
<evidence type="ECO:0000256" key="4">
    <source>
        <dbReference type="ARBA" id="ARBA00023172"/>
    </source>
</evidence>
<name>A0A177NTU1_9GAMM</name>
<comment type="similarity">
    <text evidence="1">Belongs to the site-specific recombinase resolvase family.</text>
</comment>
<keyword evidence="4" id="KW-0233">DNA recombination</keyword>
<accession>A0A177NTU1</accession>
<evidence type="ECO:0000256" key="6">
    <source>
        <dbReference type="PROSITE-ProRule" id="PRU10137"/>
    </source>
</evidence>
<comment type="caution">
    <text evidence="8">The sequence shown here is derived from an EMBL/GenBank/DDBJ whole genome shotgun (WGS) entry which is preliminary data.</text>
</comment>
<dbReference type="GO" id="GO:0015074">
    <property type="term" value="P:DNA integration"/>
    <property type="evidence" value="ECO:0007669"/>
    <property type="project" value="UniProtKB-KW"/>
</dbReference>
<evidence type="ECO:0000313" key="9">
    <source>
        <dbReference type="Proteomes" id="UP000078476"/>
    </source>
</evidence>
<protein>
    <submittedName>
        <fullName evidence="8">Resolvase</fullName>
    </submittedName>
</protein>
<feature type="active site" description="O-(5'-phospho-DNA)-serine intermediate" evidence="5 6">
    <location>
        <position position="11"/>
    </location>
</feature>
<dbReference type="InterPro" id="IPR006118">
    <property type="entry name" value="Recombinase_CS"/>
</dbReference>
<dbReference type="OrthoDB" id="9797501at2"/>
<dbReference type="InterPro" id="IPR009057">
    <property type="entry name" value="Homeodomain-like_sf"/>
</dbReference>
<dbReference type="InterPro" id="IPR006119">
    <property type="entry name" value="Resolv_N"/>
</dbReference>
<evidence type="ECO:0000256" key="5">
    <source>
        <dbReference type="PIRSR" id="PIRSR606118-50"/>
    </source>
</evidence>
<keyword evidence="9" id="KW-1185">Reference proteome</keyword>
<sequence length="206" mass="22491">MSRVFAYCRVSTTDQTTQNQSLEIQSAGFAIQRHRLVEESISGSVAAKERPGFNKLIERLEAGDVLVVTKLDRLGRNAMDVRATVEHLSDAGVRVHCLALGGVDLTSSAGKMTMQVIAAVAEFERDLLIERTQAGISRAKAAGKQFGRPPTLNAETRAEVVKRLAAGINISELAREFKTTRQTIMRIRDAALKSLQTERSVHSSGE</sequence>
<feature type="domain" description="Resolvase/invertase-type recombinase catalytic" evidence="7">
    <location>
        <begin position="3"/>
        <end position="143"/>
    </location>
</feature>
<dbReference type="PANTHER" id="PTHR30461:SF2">
    <property type="entry name" value="SERINE RECOMBINASE PINE-RELATED"/>
    <property type="match status" value="1"/>
</dbReference>
<dbReference type="PROSITE" id="PS51736">
    <property type="entry name" value="RECOMBINASES_3"/>
    <property type="match status" value="1"/>
</dbReference>
<dbReference type="PROSITE" id="PS00398">
    <property type="entry name" value="RECOMBINASES_2"/>
    <property type="match status" value="1"/>
</dbReference>
<keyword evidence="2" id="KW-0229">DNA integration</keyword>
<proteinExistence type="inferred from homology"/>
<evidence type="ECO:0000256" key="1">
    <source>
        <dbReference type="ARBA" id="ARBA00009913"/>
    </source>
</evidence>
<dbReference type="EMBL" id="LUUI01000009">
    <property type="protein sequence ID" value="OAI21476.1"/>
    <property type="molecule type" value="Genomic_DNA"/>
</dbReference>
<dbReference type="Gene3D" id="3.40.50.1390">
    <property type="entry name" value="Resolvase, N-terminal catalytic domain"/>
    <property type="match status" value="1"/>
</dbReference>
<dbReference type="GO" id="GO:0003677">
    <property type="term" value="F:DNA binding"/>
    <property type="evidence" value="ECO:0007669"/>
    <property type="project" value="UniProtKB-KW"/>
</dbReference>
<dbReference type="InterPro" id="IPR050639">
    <property type="entry name" value="SSR_resolvase"/>
</dbReference>
<dbReference type="InterPro" id="IPR036162">
    <property type="entry name" value="Resolvase-like_N_sf"/>
</dbReference>
<gene>
    <name evidence="8" type="ORF">A1359_19315</name>
</gene>
<dbReference type="SUPFAM" id="SSF46689">
    <property type="entry name" value="Homeodomain-like"/>
    <property type="match status" value="1"/>
</dbReference>
<dbReference type="SMART" id="SM00857">
    <property type="entry name" value="Resolvase"/>
    <property type="match status" value="1"/>
</dbReference>
<reference evidence="8 9" key="1">
    <citation type="submission" date="2016-03" db="EMBL/GenBank/DDBJ databases">
        <authorList>
            <person name="Ploux O."/>
        </authorList>
    </citation>
    <scope>NUCLEOTIDE SEQUENCE [LARGE SCALE GENOMIC DNA]</scope>
    <source>
        <strain evidence="8 9">R-45370</strain>
    </source>
</reference>
<evidence type="ECO:0000313" key="8">
    <source>
        <dbReference type="EMBL" id="OAI21476.1"/>
    </source>
</evidence>
<dbReference type="SUPFAM" id="SSF53041">
    <property type="entry name" value="Resolvase-like"/>
    <property type="match status" value="1"/>
</dbReference>
<dbReference type="RefSeq" id="WP_066976423.1">
    <property type="nucleotide sequence ID" value="NZ_LUUI01000009.1"/>
</dbReference>